<sequence>MKILITGVAGFIGHHLVMELARSPEHKIIGLDNINNYYDKQLKYDRLAEQGITVSNEVPTELICSIKYENYQFIKLDLTDKIALENLFKDQSFDLICNLAAQAGVRYSLDNPDSYIQSNIVGFVNLLECCRHYNVNKLIYASSSSVYGNSQKEIFRTTDFVDAPVSLYAATKKSNELLAHSYSHLYGIKTIGLRFFTVYGSWGRPDMAPILFAKAILENQPIKVFNYGNLERDFTHISDIINGIVLLINNCLNGGNNYRIFNIGNSQPIKLMDFIAAMEVSLGKTVIKDFLPMQAGDVYKTYADISELVNETGYKPLMSIQDGLQEFLGWFTSYYERLV</sequence>
<dbReference type="RefSeq" id="WP_102952415.1">
    <property type="nucleotide sequence ID" value="NZ_CP024847.1"/>
</dbReference>
<evidence type="ECO:0000259" key="2">
    <source>
        <dbReference type="Pfam" id="PF01370"/>
    </source>
</evidence>
<dbReference type="Proteomes" id="UP000236655">
    <property type="component" value="Chromosome"/>
</dbReference>
<keyword evidence="1" id="KW-0520">NAD</keyword>
<dbReference type="OrthoDB" id="9802815at2"/>
<keyword evidence="4" id="KW-1185">Reference proteome</keyword>
<organism evidence="3 4">
    <name type="scientific">Aquella oligotrophica</name>
    <dbReference type="NCBI Taxonomy" id="2067065"/>
    <lineage>
        <taxon>Bacteria</taxon>
        <taxon>Pseudomonadati</taxon>
        <taxon>Pseudomonadota</taxon>
        <taxon>Betaproteobacteria</taxon>
        <taxon>Neisseriales</taxon>
        <taxon>Neisseriaceae</taxon>
        <taxon>Aquella</taxon>
    </lineage>
</organism>
<name>A0A2I7N9J8_9NEIS</name>
<dbReference type="PRINTS" id="PR01713">
    <property type="entry name" value="NUCEPIMERASE"/>
</dbReference>
<evidence type="ECO:0000313" key="3">
    <source>
        <dbReference type="EMBL" id="AUR53129.1"/>
    </source>
</evidence>
<reference evidence="4" key="1">
    <citation type="submission" date="2017-11" db="EMBL/GenBank/DDBJ databases">
        <authorList>
            <person name="Chan K.G."/>
            <person name="Lee L.S."/>
        </authorList>
    </citation>
    <scope>NUCLEOTIDE SEQUENCE [LARGE SCALE GENOMIC DNA]</scope>
    <source>
        <strain evidence="4">DSM 100970</strain>
    </source>
</reference>
<proteinExistence type="predicted"/>
<dbReference type="InterPro" id="IPR036291">
    <property type="entry name" value="NAD(P)-bd_dom_sf"/>
</dbReference>
<dbReference type="SUPFAM" id="SSF51735">
    <property type="entry name" value="NAD(P)-binding Rossmann-fold domains"/>
    <property type="match status" value="1"/>
</dbReference>
<dbReference type="PANTHER" id="PTHR43574">
    <property type="entry name" value="EPIMERASE-RELATED"/>
    <property type="match status" value="1"/>
</dbReference>
<dbReference type="AlphaFoldDB" id="A0A2I7N9J8"/>
<feature type="domain" description="NAD-dependent epimerase/dehydratase" evidence="2">
    <location>
        <begin position="3"/>
        <end position="264"/>
    </location>
</feature>
<dbReference type="Pfam" id="PF01370">
    <property type="entry name" value="Epimerase"/>
    <property type="match status" value="1"/>
</dbReference>
<dbReference type="Gene3D" id="3.40.50.720">
    <property type="entry name" value="NAD(P)-binding Rossmann-like Domain"/>
    <property type="match status" value="1"/>
</dbReference>
<protein>
    <submittedName>
        <fullName evidence="3">NAD-dependent epimerase</fullName>
    </submittedName>
</protein>
<dbReference type="EMBL" id="CP024847">
    <property type="protein sequence ID" value="AUR53129.1"/>
    <property type="molecule type" value="Genomic_DNA"/>
</dbReference>
<gene>
    <name evidence="3" type="ORF">CUN60_12820</name>
</gene>
<dbReference type="Gene3D" id="3.90.25.10">
    <property type="entry name" value="UDP-galactose 4-epimerase, domain 1"/>
    <property type="match status" value="1"/>
</dbReference>
<dbReference type="InterPro" id="IPR001509">
    <property type="entry name" value="Epimerase_deHydtase"/>
</dbReference>
<dbReference type="KEGG" id="nba:CUN60_12820"/>
<evidence type="ECO:0000313" key="4">
    <source>
        <dbReference type="Proteomes" id="UP000236655"/>
    </source>
</evidence>
<accession>A0A2I7N9J8</accession>
<evidence type="ECO:0000256" key="1">
    <source>
        <dbReference type="ARBA" id="ARBA00023027"/>
    </source>
</evidence>